<sequence>MATQALRMAIILICNVAKILVIQHTNLQGITMRDKYILISDTEFGLNPARKCKTTFVAFSIYIISCFLSLNGMAQTADERWFAIGILRGASKVLGPFKALDDCETSRKAEAAKFYNLYKSSAQKIPAMEKRTVKAAGDGRAALLTARAELEDLMATTSAYQAIATLWDTGAICERR</sequence>
<accession>A0A5M6IVQ4</accession>
<gene>
    <name evidence="1" type="ORF">F1189_13570</name>
</gene>
<reference evidence="1 2" key="1">
    <citation type="submission" date="2019-09" db="EMBL/GenBank/DDBJ databases">
        <title>Genome sequence of Rhodovastum atsumiense, a diverse member of the Acetobacteraceae family of non-sulfur purple photosynthetic bacteria.</title>
        <authorList>
            <person name="Meyer T."/>
            <person name="Kyndt J."/>
        </authorList>
    </citation>
    <scope>NUCLEOTIDE SEQUENCE [LARGE SCALE GENOMIC DNA]</scope>
    <source>
        <strain evidence="1 2">DSM 21279</strain>
    </source>
</reference>
<dbReference type="RefSeq" id="WP_150041362.1">
    <property type="nucleotide sequence ID" value="NZ_OW485606.1"/>
</dbReference>
<protein>
    <submittedName>
        <fullName evidence="1">Uncharacterized protein</fullName>
    </submittedName>
</protein>
<dbReference type="AlphaFoldDB" id="A0A5M6IVQ4"/>
<evidence type="ECO:0000313" key="2">
    <source>
        <dbReference type="Proteomes" id="UP000325255"/>
    </source>
</evidence>
<keyword evidence="2" id="KW-1185">Reference proteome</keyword>
<dbReference type="Proteomes" id="UP000325255">
    <property type="component" value="Unassembled WGS sequence"/>
</dbReference>
<proteinExistence type="predicted"/>
<dbReference type="EMBL" id="VWPK01000019">
    <property type="protein sequence ID" value="KAA5611588.1"/>
    <property type="molecule type" value="Genomic_DNA"/>
</dbReference>
<evidence type="ECO:0000313" key="1">
    <source>
        <dbReference type="EMBL" id="KAA5611588.1"/>
    </source>
</evidence>
<comment type="caution">
    <text evidence="1">The sequence shown here is derived from an EMBL/GenBank/DDBJ whole genome shotgun (WGS) entry which is preliminary data.</text>
</comment>
<organism evidence="1 2">
    <name type="scientific">Rhodovastum atsumiense</name>
    <dbReference type="NCBI Taxonomy" id="504468"/>
    <lineage>
        <taxon>Bacteria</taxon>
        <taxon>Pseudomonadati</taxon>
        <taxon>Pseudomonadota</taxon>
        <taxon>Alphaproteobacteria</taxon>
        <taxon>Acetobacterales</taxon>
        <taxon>Acetobacteraceae</taxon>
        <taxon>Rhodovastum</taxon>
    </lineage>
</organism>
<name>A0A5M6IVQ4_9PROT</name>